<keyword evidence="2" id="KW-1185">Reference proteome</keyword>
<dbReference type="WBParaSite" id="EVEC_0000639601-mRNA-1">
    <property type="protein sequence ID" value="EVEC_0000639601-mRNA-1"/>
    <property type="gene ID" value="EVEC_0000639601"/>
</dbReference>
<name>A0A0N4V7X1_ENTVE</name>
<evidence type="ECO:0000313" key="2">
    <source>
        <dbReference type="Proteomes" id="UP000274131"/>
    </source>
</evidence>
<evidence type="ECO:0000313" key="3">
    <source>
        <dbReference type="WBParaSite" id="EVEC_0000639601-mRNA-1"/>
    </source>
</evidence>
<accession>A0A0N4V7X1</accession>
<dbReference type="AlphaFoldDB" id="A0A0N4V7X1"/>
<proteinExistence type="predicted"/>
<sequence length="115" mass="12786">MSFEKLKDKSGRGFCCTSLKSKYALSDQRSKECCKCFENVNDERQMKKLCARVLVDAACQTDAVEEEVRSPNAVRTRDLGCQANVPPERVCLSNISSSVPDTKAAKSKKNDVEKC</sequence>
<reference evidence="1 2" key="2">
    <citation type="submission" date="2018-10" db="EMBL/GenBank/DDBJ databases">
        <authorList>
            <consortium name="Pathogen Informatics"/>
        </authorList>
    </citation>
    <scope>NUCLEOTIDE SEQUENCE [LARGE SCALE GENOMIC DNA]</scope>
</reference>
<dbReference type="Proteomes" id="UP000274131">
    <property type="component" value="Unassembled WGS sequence"/>
</dbReference>
<protein>
    <submittedName>
        <fullName evidence="1 3">Uncharacterized protein</fullName>
    </submittedName>
</protein>
<evidence type="ECO:0000313" key="1">
    <source>
        <dbReference type="EMBL" id="VDD91256.1"/>
    </source>
</evidence>
<gene>
    <name evidence="1" type="ORF">EVEC_LOCUS6007</name>
</gene>
<organism evidence="3">
    <name type="scientific">Enterobius vermicularis</name>
    <name type="common">Human pinworm</name>
    <dbReference type="NCBI Taxonomy" id="51028"/>
    <lineage>
        <taxon>Eukaryota</taxon>
        <taxon>Metazoa</taxon>
        <taxon>Ecdysozoa</taxon>
        <taxon>Nematoda</taxon>
        <taxon>Chromadorea</taxon>
        <taxon>Rhabditida</taxon>
        <taxon>Spirurina</taxon>
        <taxon>Oxyuridomorpha</taxon>
        <taxon>Oxyuroidea</taxon>
        <taxon>Oxyuridae</taxon>
        <taxon>Enterobius</taxon>
    </lineage>
</organism>
<reference evidence="3" key="1">
    <citation type="submission" date="2017-02" db="UniProtKB">
        <authorList>
            <consortium name="WormBaseParasite"/>
        </authorList>
    </citation>
    <scope>IDENTIFICATION</scope>
</reference>
<dbReference type="EMBL" id="UXUI01008341">
    <property type="protein sequence ID" value="VDD91256.1"/>
    <property type="molecule type" value="Genomic_DNA"/>
</dbReference>